<name>A0A9X1ZK52_9GAMM</name>
<evidence type="ECO:0000313" key="8">
    <source>
        <dbReference type="EMBL" id="MCL1143006.1"/>
    </source>
</evidence>
<dbReference type="EC" id="6.5.1.1" evidence="8"/>
<evidence type="ECO:0000256" key="4">
    <source>
        <dbReference type="ARBA" id="ARBA00022763"/>
    </source>
</evidence>
<evidence type="ECO:0000256" key="2">
    <source>
        <dbReference type="ARBA" id="ARBA00022598"/>
    </source>
</evidence>
<dbReference type="EMBL" id="JAKIKP010000006">
    <property type="protein sequence ID" value="MCL1143006.1"/>
    <property type="molecule type" value="Genomic_DNA"/>
</dbReference>
<comment type="cofactor">
    <cofactor evidence="1">
        <name>a divalent metal cation</name>
        <dbReference type="ChEBI" id="CHEBI:60240"/>
    </cofactor>
</comment>
<dbReference type="GO" id="GO:0005524">
    <property type="term" value="F:ATP binding"/>
    <property type="evidence" value="ECO:0007669"/>
    <property type="project" value="InterPro"/>
</dbReference>
<keyword evidence="2 8" id="KW-0436">Ligase</keyword>
<comment type="caution">
    <text evidence="8">The sequence shown here is derived from an EMBL/GenBank/DDBJ whole genome shotgun (WGS) entry which is preliminary data.</text>
</comment>
<evidence type="ECO:0000256" key="6">
    <source>
        <dbReference type="ARBA" id="ARBA00034003"/>
    </source>
</evidence>
<dbReference type="InterPro" id="IPR012340">
    <property type="entry name" value="NA-bd_OB-fold"/>
</dbReference>
<dbReference type="PANTHER" id="PTHR47810:SF1">
    <property type="entry name" value="DNA LIGASE B"/>
    <property type="match status" value="1"/>
</dbReference>
<keyword evidence="3" id="KW-0235">DNA replication</keyword>
<evidence type="ECO:0000313" key="9">
    <source>
        <dbReference type="Proteomes" id="UP001139333"/>
    </source>
</evidence>
<dbReference type="InterPro" id="IPR012310">
    <property type="entry name" value="DNA_ligase_ATP-dep_cent"/>
</dbReference>
<keyword evidence="5" id="KW-0234">DNA repair</keyword>
<dbReference type="InterPro" id="IPR029319">
    <property type="entry name" value="DNA_ligase_OB"/>
</dbReference>
<dbReference type="Pfam" id="PF14743">
    <property type="entry name" value="DNA_ligase_OB_2"/>
    <property type="match status" value="1"/>
</dbReference>
<evidence type="ECO:0000256" key="5">
    <source>
        <dbReference type="ARBA" id="ARBA00023204"/>
    </source>
</evidence>
<dbReference type="CDD" id="cd08041">
    <property type="entry name" value="OBF_kDNA_ligase_like"/>
    <property type="match status" value="1"/>
</dbReference>
<dbReference type="GO" id="GO:0003910">
    <property type="term" value="F:DNA ligase (ATP) activity"/>
    <property type="evidence" value="ECO:0007669"/>
    <property type="project" value="UniProtKB-EC"/>
</dbReference>
<gene>
    <name evidence="8" type="ORF">L2672_09900</name>
</gene>
<dbReference type="AlphaFoldDB" id="A0A9X1ZK52"/>
<dbReference type="GO" id="GO:0006260">
    <property type="term" value="P:DNA replication"/>
    <property type="evidence" value="ECO:0007669"/>
    <property type="project" value="UniProtKB-KW"/>
</dbReference>
<dbReference type="Gene3D" id="2.40.50.140">
    <property type="entry name" value="Nucleic acid-binding proteins"/>
    <property type="match status" value="1"/>
</dbReference>
<comment type="catalytic activity">
    <reaction evidence="6">
        <text>ATP + (deoxyribonucleotide)n-3'-hydroxyl + 5'-phospho-(deoxyribonucleotide)m = (deoxyribonucleotide)n+m + AMP + diphosphate.</text>
        <dbReference type="EC" id="6.5.1.1"/>
    </reaction>
</comment>
<organism evidence="8 9">
    <name type="scientific">Shewanella gaetbuli</name>
    <dbReference type="NCBI Taxonomy" id="220752"/>
    <lineage>
        <taxon>Bacteria</taxon>
        <taxon>Pseudomonadati</taxon>
        <taxon>Pseudomonadota</taxon>
        <taxon>Gammaproteobacteria</taxon>
        <taxon>Alteromonadales</taxon>
        <taxon>Shewanellaceae</taxon>
        <taxon>Shewanella</taxon>
    </lineage>
</organism>
<dbReference type="GO" id="GO:0006310">
    <property type="term" value="P:DNA recombination"/>
    <property type="evidence" value="ECO:0007669"/>
    <property type="project" value="InterPro"/>
</dbReference>
<evidence type="ECO:0000256" key="3">
    <source>
        <dbReference type="ARBA" id="ARBA00022705"/>
    </source>
</evidence>
<proteinExistence type="predicted"/>
<keyword evidence="9" id="KW-1185">Reference proteome</keyword>
<sequence>MKNQSLAPHVILLGVTLVIFLGSAFSSKPLHATNDKPPIQLAKHYSGNINLAEYLVSEKYDGVRGYWNGTQLFTRSGIVIRAPAWFSKDFPSMPIEGELWIDRGQFEWVSGLVRQHKPNENDWRKVKFMLFDLPTSKEPFSVRLQQLNTVASQSVYLEVIEQQTVKNVEALYQLLDDVVALGGEGLMLHHKNALYQVGRVNHILKLKKKHDAEAVVIGYSEGKGKYKGMMGALKVKMPNEKVFEIGTGFTDKERQNPPPIGSVVTYQYLGFTKNGIPRFASFLRLRKNYQ</sequence>
<dbReference type="CDD" id="cd07896">
    <property type="entry name" value="Adenylation_kDNA_ligase_like"/>
    <property type="match status" value="1"/>
</dbReference>
<evidence type="ECO:0000256" key="1">
    <source>
        <dbReference type="ARBA" id="ARBA00001968"/>
    </source>
</evidence>
<dbReference type="RefSeq" id="WP_248995692.1">
    <property type="nucleotide sequence ID" value="NZ_JAKIKP010000006.1"/>
</dbReference>
<accession>A0A9X1ZK52</accession>
<dbReference type="PANTHER" id="PTHR47810">
    <property type="entry name" value="DNA LIGASE"/>
    <property type="match status" value="1"/>
</dbReference>
<keyword evidence="4" id="KW-0227">DNA damage</keyword>
<protein>
    <submittedName>
        <fullName evidence="8">DNA ligase</fullName>
        <ecNumber evidence="8">6.5.1.1</ecNumber>
    </submittedName>
</protein>
<reference evidence="8" key="1">
    <citation type="submission" date="2022-01" db="EMBL/GenBank/DDBJ databases">
        <title>Whole genome-based taxonomy of the Shewanellaceae.</title>
        <authorList>
            <person name="Martin-Rodriguez A.J."/>
        </authorList>
    </citation>
    <scope>NUCLEOTIDE SEQUENCE</scope>
    <source>
        <strain evidence="8">DSM 16422</strain>
    </source>
</reference>
<dbReference type="NCBIfam" id="NF006592">
    <property type="entry name" value="PRK09125.1"/>
    <property type="match status" value="1"/>
</dbReference>
<feature type="domain" description="ATP-dependent DNA ligase family profile" evidence="7">
    <location>
        <begin position="137"/>
        <end position="233"/>
    </location>
</feature>
<dbReference type="InterPro" id="IPR050326">
    <property type="entry name" value="NAD_dep_DNA_ligaseB"/>
</dbReference>
<dbReference type="GO" id="GO:0006281">
    <property type="term" value="P:DNA repair"/>
    <property type="evidence" value="ECO:0007669"/>
    <property type="project" value="UniProtKB-KW"/>
</dbReference>
<dbReference type="SUPFAM" id="SSF50249">
    <property type="entry name" value="Nucleic acid-binding proteins"/>
    <property type="match status" value="1"/>
</dbReference>
<dbReference type="Proteomes" id="UP001139333">
    <property type="component" value="Unassembled WGS sequence"/>
</dbReference>
<dbReference type="PROSITE" id="PS50160">
    <property type="entry name" value="DNA_LIGASE_A3"/>
    <property type="match status" value="1"/>
</dbReference>
<dbReference type="Gene3D" id="3.30.470.30">
    <property type="entry name" value="DNA ligase/mRNA capping enzyme"/>
    <property type="match status" value="1"/>
</dbReference>
<dbReference type="SUPFAM" id="SSF56091">
    <property type="entry name" value="DNA ligase/mRNA capping enzyme, catalytic domain"/>
    <property type="match status" value="1"/>
</dbReference>
<evidence type="ECO:0000259" key="7">
    <source>
        <dbReference type="PROSITE" id="PS50160"/>
    </source>
</evidence>
<dbReference type="Pfam" id="PF01068">
    <property type="entry name" value="DNA_ligase_A_M"/>
    <property type="match status" value="1"/>
</dbReference>
<dbReference type="Gene3D" id="3.30.1490.70">
    <property type="match status" value="1"/>
</dbReference>